<keyword evidence="10" id="KW-0966">Cell projection</keyword>
<dbReference type="Pfam" id="PF22692">
    <property type="entry name" value="LlgE_F_G_D1"/>
    <property type="match status" value="1"/>
</dbReference>
<comment type="similarity">
    <text evidence="2 6">Belongs to the flagella basal body rod proteins family.</text>
</comment>
<sequence>MDKSLYVGLSGASRTLQAQLVHANNLANLSTTGFRADFVISDYVETSGDGMPSRVMTVPKGVGSRMSSGAVNHTGRELDIAVAGEGWIAVQDKEGLEAYTRAGDLMVSADGDLVNGAGHPVLGNGGAMNLTAYRKVQVGFDGTVSVLPVGGGGELIEVGQIKLVNPAAGDIYKGEDGLFRRFDGEDADQDGAVQLRPEHLETSNVSAIEEMIGFMNLSRQFEMQLKTMQNTEQMAASGDRVLRDE</sequence>
<dbReference type="InterPro" id="IPR053967">
    <property type="entry name" value="LlgE_F_G-like_D1"/>
</dbReference>
<reference evidence="10 11" key="1">
    <citation type="submission" date="2017-03" db="EMBL/GenBank/DDBJ databases">
        <authorList>
            <person name="Afonso C.L."/>
            <person name="Miller P.J."/>
            <person name="Scott M.A."/>
            <person name="Spackman E."/>
            <person name="Goraichik I."/>
            <person name="Dimitrov K.M."/>
            <person name="Suarez D.L."/>
            <person name="Swayne D.E."/>
        </authorList>
    </citation>
    <scope>NUCLEOTIDE SEQUENCE [LARGE SCALE GENOMIC DNA]</scope>
    <source>
        <strain evidence="10">SB41UT1</strain>
    </source>
</reference>
<dbReference type="InterPro" id="IPR020013">
    <property type="entry name" value="Flagellar_FlgE/F/G"/>
</dbReference>
<accession>A0A1X7AGE1</accession>
<keyword evidence="10" id="KW-0969">Cilium</keyword>
<comment type="subunit">
    <text evidence="4 6">The basal body constitutes a major portion of the flagellar organelle and consists of five rings (E,L,P,S, and M) mounted on a central rod. The rod consists of about 26 subunits of FlgG in the distal portion, and FlgB, FlgC and FlgF are thought to build up the proximal portion of the rod with about 6 subunits each.</text>
</comment>
<feature type="domain" description="Flagellar hook protein FlgE/F/G-like D1" evidence="9">
    <location>
        <begin position="81"/>
        <end position="146"/>
    </location>
</feature>
<dbReference type="InterPro" id="IPR001444">
    <property type="entry name" value="Flag_bb_rod_N"/>
</dbReference>
<evidence type="ECO:0000256" key="2">
    <source>
        <dbReference type="ARBA" id="ARBA00009677"/>
    </source>
</evidence>
<evidence type="ECO:0000313" key="11">
    <source>
        <dbReference type="Proteomes" id="UP000196573"/>
    </source>
</evidence>
<feature type="domain" description="Flagellar basal body rod protein N-terminal" evidence="7">
    <location>
        <begin position="5"/>
        <end position="35"/>
    </location>
</feature>
<dbReference type="NCBIfam" id="TIGR03506">
    <property type="entry name" value="FlgEFG_subfam"/>
    <property type="match status" value="1"/>
</dbReference>
<keyword evidence="3 6" id="KW-0975">Bacterial flagellum</keyword>
<comment type="subcellular location">
    <subcellularLocation>
        <location evidence="1 6">Bacterial flagellum basal body</location>
    </subcellularLocation>
</comment>
<evidence type="ECO:0000259" key="9">
    <source>
        <dbReference type="Pfam" id="PF22692"/>
    </source>
</evidence>
<dbReference type="SUPFAM" id="SSF117143">
    <property type="entry name" value="Flagellar hook protein flgE"/>
    <property type="match status" value="1"/>
</dbReference>
<keyword evidence="10" id="KW-0282">Flagellum</keyword>
<evidence type="ECO:0000256" key="6">
    <source>
        <dbReference type="RuleBase" id="RU362116"/>
    </source>
</evidence>
<name>A0A1X7AGE1_9GAMM</name>
<evidence type="ECO:0000259" key="7">
    <source>
        <dbReference type="Pfam" id="PF00460"/>
    </source>
</evidence>
<dbReference type="AlphaFoldDB" id="A0A1X7AGE1"/>
<dbReference type="PANTHER" id="PTHR30435:SF18">
    <property type="entry name" value="FLAGELLAR BASAL-BODY ROD PROTEIN FLGF"/>
    <property type="match status" value="1"/>
</dbReference>
<dbReference type="Pfam" id="PF06429">
    <property type="entry name" value="Flg_bbr_C"/>
    <property type="match status" value="1"/>
</dbReference>
<protein>
    <recommendedName>
        <fullName evidence="5 6">Flagellar basal-body rod protein FlgF</fullName>
    </recommendedName>
</protein>
<evidence type="ECO:0000256" key="1">
    <source>
        <dbReference type="ARBA" id="ARBA00004117"/>
    </source>
</evidence>
<evidence type="ECO:0000313" key="10">
    <source>
        <dbReference type="EMBL" id="SMA39774.1"/>
    </source>
</evidence>
<gene>
    <name evidence="10" type="primary">flgF_1</name>
    <name evidence="10" type="ORF">EHSB41UT_01093</name>
</gene>
<evidence type="ECO:0000259" key="8">
    <source>
        <dbReference type="Pfam" id="PF06429"/>
    </source>
</evidence>
<keyword evidence="11" id="KW-1185">Reference proteome</keyword>
<dbReference type="GO" id="GO:0030694">
    <property type="term" value="C:bacterial-type flagellum basal body, rod"/>
    <property type="evidence" value="ECO:0007669"/>
    <property type="project" value="UniProtKB-UniRule"/>
</dbReference>
<dbReference type="PANTHER" id="PTHR30435">
    <property type="entry name" value="FLAGELLAR PROTEIN"/>
    <property type="match status" value="1"/>
</dbReference>
<dbReference type="OrthoDB" id="9804559at2"/>
<dbReference type="EMBL" id="FWPT01000002">
    <property type="protein sequence ID" value="SMA39774.1"/>
    <property type="molecule type" value="Genomic_DNA"/>
</dbReference>
<dbReference type="Pfam" id="PF00460">
    <property type="entry name" value="Flg_bb_rod"/>
    <property type="match status" value="1"/>
</dbReference>
<dbReference type="NCBIfam" id="NF009280">
    <property type="entry name" value="PRK12640.1"/>
    <property type="match status" value="1"/>
</dbReference>
<evidence type="ECO:0000256" key="3">
    <source>
        <dbReference type="ARBA" id="ARBA00023143"/>
    </source>
</evidence>
<dbReference type="InterPro" id="IPR010930">
    <property type="entry name" value="Flg_bb/hook_C_dom"/>
</dbReference>
<dbReference type="RefSeq" id="WP_087107666.1">
    <property type="nucleotide sequence ID" value="NZ_CBCSCN010000001.1"/>
</dbReference>
<organism evidence="10 11">
    <name type="scientific">Parendozoicomonas haliclonae</name>
    <dbReference type="NCBI Taxonomy" id="1960125"/>
    <lineage>
        <taxon>Bacteria</taxon>
        <taxon>Pseudomonadati</taxon>
        <taxon>Pseudomonadota</taxon>
        <taxon>Gammaproteobacteria</taxon>
        <taxon>Oceanospirillales</taxon>
        <taxon>Endozoicomonadaceae</taxon>
        <taxon>Parendozoicomonas</taxon>
    </lineage>
</organism>
<evidence type="ECO:0000256" key="4">
    <source>
        <dbReference type="ARBA" id="ARBA00038560"/>
    </source>
</evidence>
<dbReference type="Proteomes" id="UP000196573">
    <property type="component" value="Unassembled WGS sequence"/>
</dbReference>
<dbReference type="GO" id="GO:0071978">
    <property type="term" value="P:bacterial-type flagellum-dependent swarming motility"/>
    <property type="evidence" value="ECO:0007669"/>
    <property type="project" value="TreeGrafter"/>
</dbReference>
<dbReference type="InterPro" id="IPR037925">
    <property type="entry name" value="FlgE/F/G-like"/>
</dbReference>
<feature type="domain" description="Flagellar basal-body/hook protein C-terminal" evidence="8">
    <location>
        <begin position="198"/>
        <end position="238"/>
    </location>
</feature>
<evidence type="ECO:0000256" key="5">
    <source>
        <dbReference type="ARBA" id="ARBA00040228"/>
    </source>
</evidence>
<proteinExistence type="inferred from homology"/>